<dbReference type="InterPro" id="IPR047676">
    <property type="entry name" value="FxLYD_dom"/>
</dbReference>
<proteinExistence type="predicted"/>
<dbReference type="NCBIfam" id="NF038353">
    <property type="entry name" value="FxLYD_dom"/>
    <property type="match status" value="1"/>
</dbReference>
<name>A0A7W3P892_9ACTN</name>
<dbReference type="EMBL" id="JACGXA010000001">
    <property type="protein sequence ID" value="MBA8802151.1"/>
    <property type="molecule type" value="Genomic_DNA"/>
</dbReference>
<sequence>MRLRLLACLVVVVSLFGACASSNDEPTSQSPAGSDGGEQNASSGEEDDSSPAVEILDSGFGQSDITAEAMVIVTTDSEAALGESVTVSVNFLDAKGQILQTEEQIESFNWVGQELALPVTPYDINPKQKIASIEPSVSLSDYGMSQEPKAPLPVLDATEVKKGEYGGYTASFAFTNETDTDLRNLRVGVVCYDASQKIIGGTSTYPELAPAGKTIRIDADPTVSAKPATCKAFVNYDVS</sequence>
<accession>A0A7W3P892</accession>
<keyword evidence="2" id="KW-0732">Signal</keyword>
<organism evidence="3 4">
    <name type="scientific">Nocardioides ginsengisegetis</name>
    <dbReference type="NCBI Taxonomy" id="661491"/>
    <lineage>
        <taxon>Bacteria</taxon>
        <taxon>Bacillati</taxon>
        <taxon>Actinomycetota</taxon>
        <taxon>Actinomycetes</taxon>
        <taxon>Propionibacteriales</taxon>
        <taxon>Nocardioidaceae</taxon>
        <taxon>Nocardioides</taxon>
    </lineage>
</organism>
<comment type="caution">
    <text evidence="3">The sequence shown here is derived from an EMBL/GenBank/DDBJ whole genome shotgun (WGS) entry which is preliminary data.</text>
</comment>
<gene>
    <name evidence="3" type="ORF">FB382_000442</name>
</gene>
<evidence type="ECO:0000313" key="4">
    <source>
        <dbReference type="Proteomes" id="UP000580910"/>
    </source>
</evidence>
<feature type="chain" id="PRO_5031093133" evidence="2">
    <location>
        <begin position="21"/>
        <end position="239"/>
    </location>
</feature>
<feature type="region of interest" description="Disordered" evidence="1">
    <location>
        <begin position="22"/>
        <end position="54"/>
    </location>
</feature>
<evidence type="ECO:0000256" key="2">
    <source>
        <dbReference type="SAM" id="SignalP"/>
    </source>
</evidence>
<protein>
    <submittedName>
        <fullName evidence="3">Uncharacterized protein</fullName>
    </submittedName>
</protein>
<reference evidence="3 4" key="1">
    <citation type="submission" date="2020-07" db="EMBL/GenBank/DDBJ databases">
        <title>Sequencing the genomes of 1000 actinobacteria strains.</title>
        <authorList>
            <person name="Klenk H.-P."/>
        </authorList>
    </citation>
    <scope>NUCLEOTIDE SEQUENCE [LARGE SCALE GENOMIC DNA]</scope>
    <source>
        <strain evidence="3 4">DSM 21349</strain>
    </source>
</reference>
<evidence type="ECO:0000313" key="3">
    <source>
        <dbReference type="EMBL" id="MBA8802151.1"/>
    </source>
</evidence>
<dbReference type="AlphaFoldDB" id="A0A7W3P892"/>
<keyword evidence="4" id="KW-1185">Reference proteome</keyword>
<dbReference type="RefSeq" id="WP_182536407.1">
    <property type="nucleotide sequence ID" value="NZ_JACGXA010000001.1"/>
</dbReference>
<feature type="compositionally biased region" description="Polar residues" evidence="1">
    <location>
        <begin position="22"/>
        <end position="43"/>
    </location>
</feature>
<feature type="signal peptide" evidence="2">
    <location>
        <begin position="1"/>
        <end position="20"/>
    </location>
</feature>
<dbReference type="Proteomes" id="UP000580910">
    <property type="component" value="Unassembled WGS sequence"/>
</dbReference>
<evidence type="ECO:0000256" key="1">
    <source>
        <dbReference type="SAM" id="MobiDB-lite"/>
    </source>
</evidence>
<dbReference type="PROSITE" id="PS51257">
    <property type="entry name" value="PROKAR_LIPOPROTEIN"/>
    <property type="match status" value="1"/>
</dbReference>